<gene>
    <name evidence="1" type="ORF">S01H4_40293</name>
</gene>
<protein>
    <submittedName>
        <fullName evidence="1">Uncharacterized protein</fullName>
    </submittedName>
</protein>
<sequence>MSKKILLGVIILLLPLVLGFGRLIDPITEEEVERWINNSNFDWGDNNISANYGFFDYLGSSLSPITIGYFSQIEVGT</sequence>
<dbReference type="EMBL" id="BART01021927">
    <property type="protein sequence ID" value="GAH04825.1"/>
    <property type="molecule type" value="Genomic_DNA"/>
</dbReference>
<feature type="non-terminal residue" evidence="1">
    <location>
        <position position="77"/>
    </location>
</feature>
<reference evidence="1" key="1">
    <citation type="journal article" date="2014" name="Front. Microbiol.">
        <title>High frequency of phylogenetically diverse reductive dehalogenase-homologous genes in deep subseafloor sedimentary metagenomes.</title>
        <authorList>
            <person name="Kawai M."/>
            <person name="Futagami T."/>
            <person name="Toyoda A."/>
            <person name="Takaki Y."/>
            <person name="Nishi S."/>
            <person name="Hori S."/>
            <person name="Arai W."/>
            <person name="Tsubouchi T."/>
            <person name="Morono Y."/>
            <person name="Uchiyama I."/>
            <person name="Ito T."/>
            <person name="Fujiyama A."/>
            <person name="Inagaki F."/>
            <person name="Takami H."/>
        </authorList>
    </citation>
    <scope>NUCLEOTIDE SEQUENCE</scope>
    <source>
        <strain evidence="1">Expedition CK06-06</strain>
    </source>
</reference>
<name>X1D947_9ZZZZ</name>
<organism evidence="1">
    <name type="scientific">marine sediment metagenome</name>
    <dbReference type="NCBI Taxonomy" id="412755"/>
    <lineage>
        <taxon>unclassified sequences</taxon>
        <taxon>metagenomes</taxon>
        <taxon>ecological metagenomes</taxon>
    </lineage>
</organism>
<evidence type="ECO:0000313" key="1">
    <source>
        <dbReference type="EMBL" id="GAH04825.1"/>
    </source>
</evidence>
<dbReference type="AlphaFoldDB" id="X1D947"/>
<accession>X1D947</accession>
<comment type="caution">
    <text evidence="1">The sequence shown here is derived from an EMBL/GenBank/DDBJ whole genome shotgun (WGS) entry which is preliminary data.</text>
</comment>
<proteinExistence type="predicted"/>